<feature type="chain" id="PRO_5042178413" description="Secreted protein" evidence="1">
    <location>
        <begin position="18"/>
        <end position="138"/>
    </location>
</feature>
<reference evidence="2" key="1">
    <citation type="journal article" date="2020" name="New Phytol.">
        <title>Comparative genomics reveals dynamic genome evolution in host specialist ectomycorrhizal fungi.</title>
        <authorList>
            <person name="Lofgren L.A."/>
            <person name="Nguyen N.H."/>
            <person name="Vilgalys R."/>
            <person name="Ruytinx J."/>
            <person name="Liao H.L."/>
            <person name="Branco S."/>
            <person name="Kuo A."/>
            <person name="LaButti K."/>
            <person name="Lipzen A."/>
            <person name="Andreopoulos W."/>
            <person name="Pangilinan J."/>
            <person name="Riley R."/>
            <person name="Hundley H."/>
            <person name="Na H."/>
            <person name="Barry K."/>
            <person name="Grigoriev I.V."/>
            <person name="Stajich J.E."/>
            <person name="Kennedy P.G."/>
        </authorList>
    </citation>
    <scope>NUCLEOTIDE SEQUENCE</scope>
    <source>
        <strain evidence="2">FC203</strain>
    </source>
</reference>
<dbReference type="RefSeq" id="XP_041219249.1">
    <property type="nucleotide sequence ID" value="XM_041363082.1"/>
</dbReference>
<feature type="signal peptide" evidence="1">
    <location>
        <begin position="1"/>
        <end position="17"/>
    </location>
</feature>
<dbReference type="EMBL" id="JABBWK010000093">
    <property type="protein sequence ID" value="KAG1893673.1"/>
    <property type="molecule type" value="Genomic_DNA"/>
</dbReference>
<evidence type="ECO:0008006" key="4">
    <source>
        <dbReference type="Google" id="ProtNLM"/>
    </source>
</evidence>
<dbReference type="GeneID" id="64657380"/>
<keyword evidence="1" id="KW-0732">Signal</keyword>
<keyword evidence="3" id="KW-1185">Reference proteome</keyword>
<dbReference type="Proteomes" id="UP001195769">
    <property type="component" value="Unassembled WGS sequence"/>
</dbReference>
<evidence type="ECO:0000313" key="2">
    <source>
        <dbReference type="EMBL" id="KAG1893673.1"/>
    </source>
</evidence>
<name>A0AAD4DW28_9AGAM</name>
<accession>A0AAD4DW28</accession>
<sequence>MILTFSTILVMAPNCLSLPHSFTGIVCRLAGPYLASCTCACAFFSAEKVTELIWLPRPCACHRSVFPRHAMQRDSHQRSVHRFIDAANSARLGILLCFPEVEVTFDRGQKKGSLFGLQGYRHCHTHFGELLCWLLAQK</sequence>
<comment type="caution">
    <text evidence="2">The sequence shown here is derived from an EMBL/GenBank/DDBJ whole genome shotgun (WGS) entry which is preliminary data.</text>
</comment>
<evidence type="ECO:0000313" key="3">
    <source>
        <dbReference type="Proteomes" id="UP001195769"/>
    </source>
</evidence>
<protein>
    <recommendedName>
        <fullName evidence="4">Secreted protein</fullName>
    </recommendedName>
</protein>
<gene>
    <name evidence="2" type="ORF">F5891DRAFT_1065463</name>
</gene>
<dbReference type="AlphaFoldDB" id="A0AAD4DW28"/>
<proteinExistence type="predicted"/>
<evidence type="ECO:0000256" key="1">
    <source>
        <dbReference type="SAM" id="SignalP"/>
    </source>
</evidence>
<organism evidence="2 3">
    <name type="scientific">Suillus fuscotomentosus</name>
    <dbReference type="NCBI Taxonomy" id="1912939"/>
    <lineage>
        <taxon>Eukaryota</taxon>
        <taxon>Fungi</taxon>
        <taxon>Dikarya</taxon>
        <taxon>Basidiomycota</taxon>
        <taxon>Agaricomycotina</taxon>
        <taxon>Agaricomycetes</taxon>
        <taxon>Agaricomycetidae</taxon>
        <taxon>Boletales</taxon>
        <taxon>Suillineae</taxon>
        <taxon>Suillaceae</taxon>
        <taxon>Suillus</taxon>
    </lineage>
</organism>